<feature type="region of interest" description="Disordered" evidence="1">
    <location>
        <begin position="44"/>
        <end position="65"/>
    </location>
</feature>
<accession>A0ABR1TEH9</accession>
<evidence type="ECO:0000313" key="2">
    <source>
        <dbReference type="EMBL" id="KAK8045029.1"/>
    </source>
</evidence>
<protein>
    <submittedName>
        <fullName evidence="2">Ankyrin repeat protein</fullName>
    </submittedName>
</protein>
<organism evidence="2 3">
    <name type="scientific">Apiospora rasikravindrae</name>
    <dbReference type="NCBI Taxonomy" id="990691"/>
    <lineage>
        <taxon>Eukaryota</taxon>
        <taxon>Fungi</taxon>
        <taxon>Dikarya</taxon>
        <taxon>Ascomycota</taxon>
        <taxon>Pezizomycotina</taxon>
        <taxon>Sordariomycetes</taxon>
        <taxon>Xylariomycetidae</taxon>
        <taxon>Amphisphaeriales</taxon>
        <taxon>Apiosporaceae</taxon>
        <taxon>Apiospora</taxon>
    </lineage>
</organism>
<reference evidence="2 3" key="1">
    <citation type="submission" date="2023-01" db="EMBL/GenBank/DDBJ databases">
        <title>Analysis of 21 Apiospora genomes using comparative genomics revels a genus with tremendous synthesis potential of carbohydrate active enzymes and secondary metabolites.</title>
        <authorList>
            <person name="Sorensen T."/>
        </authorList>
    </citation>
    <scope>NUCLEOTIDE SEQUENCE [LARGE SCALE GENOMIC DNA]</scope>
    <source>
        <strain evidence="2 3">CBS 33761</strain>
    </source>
</reference>
<comment type="caution">
    <text evidence="2">The sequence shown here is derived from an EMBL/GenBank/DDBJ whole genome shotgun (WGS) entry which is preliminary data.</text>
</comment>
<dbReference type="EMBL" id="JAQQWK010000003">
    <property type="protein sequence ID" value="KAK8045029.1"/>
    <property type="molecule type" value="Genomic_DNA"/>
</dbReference>
<gene>
    <name evidence="2" type="ORF">PG993_005053</name>
</gene>
<evidence type="ECO:0000313" key="3">
    <source>
        <dbReference type="Proteomes" id="UP001444661"/>
    </source>
</evidence>
<name>A0ABR1TEH9_9PEZI</name>
<proteinExistence type="predicted"/>
<feature type="compositionally biased region" description="Basic and acidic residues" evidence="1">
    <location>
        <begin position="11"/>
        <end position="20"/>
    </location>
</feature>
<dbReference type="Proteomes" id="UP001444661">
    <property type="component" value="Unassembled WGS sequence"/>
</dbReference>
<keyword evidence="3" id="KW-1185">Reference proteome</keyword>
<evidence type="ECO:0000256" key="1">
    <source>
        <dbReference type="SAM" id="MobiDB-lite"/>
    </source>
</evidence>
<sequence length="310" mass="34518">MHKTIDAVTGEDDKHGNDEYRDDDVAKRRLVRRLVVCSFAKELSDSPGARPRRHGGEAGVHAASGSSSSYSFEKIVTREIFPDLETMRTAFGDEQVQQSIKKRHWQLSIFMITGVQIAYGAEVLLNQARERGVYLQTGVDLTAATGGVAPVSVGAGLDTSSTSSQSLSTKYQSPFVFAYRLRQIMYRRKVEKQRDDTKGNLLGLRDGDEDPRSSTDVGNGVYEVQFAGLDQEDEEVPEIFDLGTEDIAAPEGDIGESYFRSHRMLTVMMSKMASTPRQCTTRMLLDSQICRSSWQTFSRGLDSEEAFQTK</sequence>
<feature type="region of interest" description="Disordered" evidence="1">
    <location>
        <begin position="1"/>
        <end position="20"/>
    </location>
</feature>
<feature type="region of interest" description="Disordered" evidence="1">
    <location>
        <begin position="197"/>
        <end position="218"/>
    </location>
</feature>